<keyword evidence="1" id="KW-0328">Glycosyltransferase</keyword>
<protein>
    <submittedName>
        <fullName evidence="3">ADP-heptose--lipooligosaccharide heptosyltransferase II</fullName>
    </submittedName>
</protein>
<dbReference type="GO" id="GO:0005829">
    <property type="term" value="C:cytosol"/>
    <property type="evidence" value="ECO:0007669"/>
    <property type="project" value="TreeGrafter"/>
</dbReference>
<dbReference type="GO" id="GO:0009244">
    <property type="term" value="P:lipopolysaccharide core region biosynthetic process"/>
    <property type="evidence" value="ECO:0007669"/>
    <property type="project" value="TreeGrafter"/>
</dbReference>
<name>A0A3B0ZKI2_9ZZZZ</name>
<dbReference type="Pfam" id="PF01075">
    <property type="entry name" value="Glyco_transf_9"/>
    <property type="match status" value="1"/>
</dbReference>
<dbReference type="CDD" id="cd03789">
    <property type="entry name" value="GT9_LPS_heptosyltransferase"/>
    <property type="match status" value="1"/>
</dbReference>
<proteinExistence type="predicted"/>
<dbReference type="PANTHER" id="PTHR30160:SF21">
    <property type="entry name" value="LIPOPOLYSACCHARIDE CORE HEPTOSYLTRANSFERASE OPSX"/>
    <property type="match status" value="1"/>
</dbReference>
<reference evidence="3" key="1">
    <citation type="submission" date="2018-06" db="EMBL/GenBank/DDBJ databases">
        <authorList>
            <person name="Zhirakovskaya E."/>
        </authorList>
    </citation>
    <scope>NUCLEOTIDE SEQUENCE</scope>
</reference>
<dbReference type="InterPro" id="IPR051199">
    <property type="entry name" value="LPS_LOS_Heptosyltrfase"/>
</dbReference>
<organism evidence="3">
    <name type="scientific">hydrothermal vent metagenome</name>
    <dbReference type="NCBI Taxonomy" id="652676"/>
    <lineage>
        <taxon>unclassified sequences</taxon>
        <taxon>metagenomes</taxon>
        <taxon>ecological metagenomes</taxon>
    </lineage>
</organism>
<gene>
    <name evidence="3" type="ORF">MNBD_GAMMA16-181</name>
</gene>
<accession>A0A3B0ZKI2</accession>
<sequence length="358" mass="40223">MQVKISTSPQSILLVRLSALGDVTLMLPVVRTIQYFWPETKITWLIGRGAFHLLEGVTGVEFIVVDKPKNIRDYKALRQLFQKRQFDVLLATQASLRTNLIYPLINAKLKLGFDRKRARDGQWLVTQQRIPFKEQHLMDSFFSFIEMLGLHEKVIRWDLPLNQADHQWAETIVNEYPVAEPLVAINPGASKKERNWSAAHYVRVIKQAQTRWQANFVLTGSNSKIEQQLAQEIMTLLPNSKIMNLTGQSTPKQLAALLQRVKLLIAPDTGPVHIAVAMGTPVVGLYAVAPPELSGPYLSPDLVVNCYPQAIKTILDKDPGRIPWGTRVHHGEPMNLIKPDDVMNKLTEVLGAGAAPNI</sequence>
<evidence type="ECO:0000313" key="3">
    <source>
        <dbReference type="EMBL" id="VAW86779.1"/>
    </source>
</evidence>
<dbReference type="Gene3D" id="3.40.50.2000">
    <property type="entry name" value="Glycogen Phosphorylase B"/>
    <property type="match status" value="2"/>
</dbReference>
<dbReference type="PANTHER" id="PTHR30160">
    <property type="entry name" value="TETRAACYLDISACCHARIDE 4'-KINASE-RELATED"/>
    <property type="match status" value="1"/>
</dbReference>
<dbReference type="AlphaFoldDB" id="A0A3B0ZKI2"/>
<evidence type="ECO:0000256" key="2">
    <source>
        <dbReference type="ARBA" id="ARBA00022679"/>
    </source>
</evidence>
<dbReference type="InterPro" id="IPR002201">
    <property type="entry name" value="Glyco_trans_9"/>
</dbReference>
<dbReference type="SUPFAM" id="SSF53756">
    <property type="entry name" value="UDP-Glycosyltransferase/glycogen phosphorylase"/>
    <property type="match status" value="1"/>
</dbReference>
<dbReference type="EMBL" id="UOFO01000100">
    <property type="protein sequence ID" value="VAW86779.1"/>
    <property type="molecule type" value="Genomic_DNA"/>
</dbReference>
<evidence type="ECO:0000256" key="1">
    <source>
        <dbReference type="ARBA" id="ARBA00022676"/>
    </source>
</evidence>
<dbReference type="GO" id="GO:0008713">
    <property type="term" value="F:ADP-heptose-lipopolysaccharide heptosyltransferase activity"/>
    <property type="evidence" value="ECO:0007669"/>
    <property type="project" value="TreeGrafter"/>
</dbReference>
<keyword evidence="2 3" id="KW-0808">Transferase</keyword>